<dbReference type="InterPro" id="IPR002132">
    <property type="entry name" value="Ribosomal_uL5"/>
</dbReference>
<dbReference type="EMBL" id="PCSZ01000063">
    <property type="protein sequence ID" value="PIP60415.1"/>
    <property type="molecule type" value="Genomic_DNA"/>
</dbReference>
<dbReference type="InterPro" id="IPR022803">
    <property type="entry name" value="Ribosomal_uL5_dom_sf"/>
</dbReference>
<comment type="subunit">
    <text evidence="5">Part of the 50S ribosomal subunit; part of the 5S rRNA/L5/L18/L25 subcomplex. Contacts the 5S rRNA and the P site tRNA. Forms a bridge to the 30S subunit in the 70S ribosome.</text>
</comment>
<dbReference type="GO" id="GO:0019843">
    <property type="term" value="F:rRNA binding"/>
    <property type="evidence" value="ECO:0007669"/>
    <property type="project" value="UniProtKB-UniRule"/>
</dbReference>
<dbReference type="Pfam" id="PF00673">
    <property type="entry name" value="Ribosomal_L5_C"/>
    <property type="match status" value="1"/>
</dbReference>
<comment type="similarity">
    <text evidence="1 5 6">Belongs to the universal ribosomal protein uL5 family.</text>
</comment>
<dbReference type="SUPFAM" id="SSF55282">
    <property type="entry name" value="RL5-like"/>
    <property type="match status" value="1"/>
</dbReference>
<evidence type="ECO:0000256" key="5">
    <source>
        <dbReference type="HAMAP-Rule" id="MF_01333"/>
    </source>
</evidence>
<dbReference type="InterPro" id="IPR020930">
    <property type="entry name" value="Ribosomal_uL5_bac-type"/>
</dbReference>
<dbReference type="GO" id="GO:1990904">
    <property type="term" value="C:ribonucleoprotein complex"/>
    <property type="evidence" value="ECO:0007669"/>
    <property type="project" value="UniProtKB-KW"/>
</dbReference>
<dbReference type="InterPro" id="IPR031310">
    <property type="entry name" value="Ribosomal_uL5_N"/>
</dbReference>
<name>A0A2H0BRW2_9BACT</name>
<dbReference type="Pfam" id="PF00281">
    <property type="entry name" value="Ribosomal_L5"/>
    <property type="match status" value="1"/>
</dbReference>
<evidence type="ECO:0000313" key="10">
    <source>
        <dbReference type="Proteomes" id="UP000231581"/>
    </source>
</evidence>
<dbReference type="GO" id="GO:0003735">
    <property type="term" value="F:structural constituent of ribosome"/>
    <property type="evidence" value="ECO:0007669"/>
    <property type="project" value="InterPro"/>
</dbReference>
<dbReference type="FunFam" id="3.30.1440.10:FF:000001">
    <property type="entry name" value="50S ribosomal protein L5"/>
    <property type="match status" value="1"/>
</dbReference>
<evidence type="ECO:0000256" key="1">
    <source>
        <dbReference type="ARBA" id="ARBA00008553"/>
    </source>
</evidence>
<evidence type="ECO:0000256" key="4">
    <source>
        <dbReference type="ARBA" id="ARBA00035245"/>
    </source>
</evidence>
<dbReference type="GO" id="GO:0006412">
    <property type="term" value="P:translation"/>
    <property type="evidence" value="ECO:0007669"/>
    <property type="project" value="UniProtKB-UniRule"/>
</dbReference>
<evidence type="ECO:0000256" key="2">
    <source>
        <dbReference type="ARBA" id="ARBA00022980"/>
    </source>
</evidence>
<comment type="caution">
    <text evidence="9">The sequence shown here is derived from an EMBL/GenBank/DDBJ whole genome shotgun (WGS) entry which is preliminary data.</text>
</comment>
<keyword evidence="5" id="KW-0820">tRNA-binding</keyword>
<evidence type="ECO:0000256" key="3">
    <source>
        <dbReference type="ARBA" id="ARBA00023274"/>
    </source>
</evidence>
<evidence type="ECO:0000259" key="7">
    <source>
        <dbReference type="Pfam" id="PF00281"/>
    </source>
</evidence>
<protein>
    <recommendedName>
        <fullName evidence="4 5">Large ribosomal subunit protein uL5</fullName>
    </recommendedName>
</protein>
<keyword evidence="2 5" id="KW-0689">Ribosomal protein</keyword>
<proteinExistence type="inferred from homology"/>
<dbReference type="HAMAP" id="MF_01333_B">
    <property type="entry name" value="Ribosomal_uL5_B"/>
    <property type="match status" value="1"/>
</dbReference>
<evidence type="ECO:0000259" key="8">
    <source>
        <dbReference type="Pfam" id="PF00673"/>
    </source>
</evidence>
<dbReference type="PROSITE" id="PS00358">
    <property type="entry name" value="RIBOSOMAL_L5"/>
    <property type="match status" value="1"/>
</dbReference>
<dbReference type="GO" id="GO:0000049">
    <property type="term" value="F:tRNA binding"/>
    <property type="evidence" value="ECO:0007669"/>
    <property type="project" value="UniProtKB-UniRule"/>
</dbReference>
<dbReference type="InterPro" id="IPR031309">
    <property type="entry name" value="Ribosomal_uL5_C"/>
</dbReference>
<evidence type="ECO:0000313" key="9">
    <source>
        <dbReference type="EMBL" id="PIP60415.1"/>
    </source>
</evidence>
<gene>
    <name evidence="5" type="primary">rplE</name>
    <name evidence="9" type="ORF">COX00_03300</name>
</gene>
<keyword evidence="5" id="KW-0699">rRNA-binding</keyword>
<dbReference type="PANTHER" id="PTHR11994">
    <property type="entry name" value="60S RIBOSOMAL PROTEIN L11-RELATED"/>
    <property type="match status" value="1"/>
</dbReference>
<dbReference type="Proteomes" id="UP000231581">
    <property type="component" value="Unassembled WGS sequence"/>
</dbReference>
<dbReference type="PIRSF" id="PIRSF002161">
    <property type="entry name" value="Ribosomal_L5"/>
    <property type="match status" value="1"/>
</dbReference>
<dbReference type="AlphaFoldDB" id="A0A2H0BRW2"/>
<comment type="function">
    <text evidence="5">This is 1 of the proteins that bind and probably mediate the attachment of the 5S RNA into the large ribosomal subunit, where it forms part of the central protuberance. In the 70S ribosome it contacts protein S13 of the 30S subunit (bridge B1b), connecting the 2 subunits; this bridge is implicated in subunit movement. Contacts the P site tRNA; the 5S rRNA and some of its associated proteins might help stabilize positioning of ribosome-bound tRNAs.</text>
</comment>
<reference evidence="9 10" key="1">
    <citation type="submission" date="2017-09" db="EMBL/GenBank/DDBJ databases">
        <title>Depth-based differentiation of microbial function through sediment-hosted aquifers and enrichment of novel symbionts in the deep terrestrial subsurface.</title>
        <authorList>
            <person name="Probst A.J."/>
            <person name="Ladd B."/>
            <person name="Jarett J.K."/>
            <person name="Geller-Mcgrath D.E."/>
            <person name="Sieber C.M."/>
            <person name="Emerson J.B."/>
            <person name="Anantharaman K."/>
            <person name="Thomas B.C."/>
            <person name="Malmstrom R."/>
            <person name="Stieglmeier M."/>
            <person name="Klingl A."/>
            <person name="Woyke T."/>
            <person name="Ryan C.M."/>
            <person name="Banfield J.F."/>
        </authorList>
    </citation>
    <scope>NUCLEOTIDE SEQUENCE [LARGE SCALE GENOMIC DNA]</scope>
    <source>
        <strain evidence="9">CG22_combo_CG10-13_8_21_14_all_47_17</strain>
    </source>
</reference>
<organism evidence="9 10">
    <name type="scientific">Candidatus Uhrbacteria bacterium CG22_combo_CG10-13_8_21_14_all_47_17</name>
    <dbReference type="NCBI Taxonomy" id="1975041"/>
    <lineage>
        <taxon>Bacteria</taxon>
        <taxon>Candidatus Uhriibacteriota</taxon>
    </lineage>
</organism>
<dbReference type="Gene3D" id="3.30.1440.10">
    <property type="match status" value="1"/>
</dbReference>
<accession>A0A2H0BRW2</accession>
<sequence>MNIKERYKKEIAPKLQEELGIKNVMAIPTVKKITVSIGIPASNKDAKFAETAEQTLERITGQKPVKTKAKKSVAGFKIREGMTVGMMVTLRGDRMWDFLSRLTQATFPRIRDFRGISTKHIDARGNISIGFQENLAFPEINPDEVEHVHGLQVTVTSNAGTRERGLALFKALSFPFTQ</sequence>
<evidence type="ECO:0000256" key="6">
    <source>
        <dbReference type="RuleBase" id="RU003930"/>
    </source>
</evidence>
<dbReference type="GO" id="GO:0005840">
    <property type="term" value="C:ribosome"/>
    <property type="evidence" value="ECO:0007669"/>
    <property type="project" value="UniProtKB-KW"/>
</dbReference>
<dbReference type="NCBIfam" id="NF000585">
    <property type="entry name" value="PRK00010.1"/>
    <property type="match status" value="1"/>
</dbReference>
<keyword evidence="3 5" id="KW-0687">Ribonucleoprotein</keyword>
<feature type="domain" description="Large ribosomal subunit protein uL5 C-terminal" evidence="8">
    <location>
        <begin position="84"/>
        <end position="176"/>
    </location>
</feature>
<keyword evidence="5" id="KW-0694">RNA-binding</keyword>
<dbReference type="InterPro" id="IPR020929">
    <property type="entry name" value="Ribosomal_uL5_CS"/>
</dbReference>
<feature type="domain" description="Large ribosomal subunit protein uL5 N-terminal" evidence="7">
    <location>
        <begin position="23"/>
        <end position="79"/>
    </location>
</feature>